<organism evidence="6 7">
    <name type="scientific">Dissostichus mawsoni</name>
    <name type="common">Antarctic cod</name>
    <dbReference type="NCBI Taxonomy" id="36200"/>
    <lineage>
        <taxon>Eukaryota</taxon>
        <taxon>Metazoa</taxon>
        <taxon>Chordata</taxon>
        <taxon>Craniata</taxon>
        <taxon>Vertebrata</taxon>
        <taxon>Euteleostomi</taxon>
        <taxon>Actinopterygii</taxon>
        <taxon>Neopterygii</taxon>
        <taxon>Teleostei</taxon>
        <taxon>Neoteleostei</taxon>
        <taxon>Acanthomorphata</taxon>
        <taxon>Eupercaria</taxon>
        <taxon>Perciformes</taxon>
        <taxon>Notothenioidei</taxon>
        <taxon>Nototheniidae</taxon>
        <taxon>Dissostichus</taxon>
    </lineage>
</organism>
<evidence type="ECO:0000313" key="7">
    <source>
        <dbReference type="Proteomes" id="UP000518266"/>
    </source>
</evidence>
<dbReference type="Gene3D" id="3.90.1750.10">
    <property type="entry name" value="Hect, E3 ligase catalytic domains"/>
    <property type="match status" value="1"/>
</dbReference>
<name>A0A7J5XCZ5_DISMA</name>
<proteinExistence type="predicted"/>
<evidence type="ECO:0000259" key="5">
    <source>
        <dbReference type="PROSITE" id="PS50237"/>
    </source>
</evidence>
<evidence type="ECO:0000256" key="3">
    <source>
        <dbReference type="PROSITE-ProRule" id="PRU00104"/>
    </source>
</evidence>
<reference evidence="6 7" key="1">
    <citation type="submission" date="2020-03" db="EMBL/GenBank/DDBJ databases">
        <title>Dissostichus mawsoni Genome sequencing and assembly.</title>
        <authorList>
            <person name="Park H."/>
        </authorList>
    </citation>
    <scope>NUCLEOTIDE SEQUENCE [LARGE SCALE GENOMIC DNA]</scope>
    <source>
        <strain evidence="6">DM0001</strain>
        <tissue evidence="6">Muscle</tissue>
    </source>
</reference>
<evidence type="ECO:0000256" key="2">
    <source>
        <dbReference type="ARBA" id="ARBA00022786"/>
    </source>
</evidence>
<dbReference type="OrthoDB" id="2384350at2759"/>
<feature type="compositionally biased region" description="Low complexity" evidence="4">
    <location>
        <begin position="475"/>
        <end position="490"/>
    </location>
</feature>
<protein>
    <recommendedName>
        <fullName evidence="5">HECT domain-containing protein</fullName>
    </recommendedName>
</protein>
<dbReference type="SMART" id="SM00119">
    <property type="entry name" value="HECTc"/>
    <property type="match status" value="1"/>
</dbReference>
<accession>A0A7J5XCZ5</accession>
<dbReference type="AlphaFoldDB" id="A0A7J5XCZ5"/>
<feature type="non-terminal residue" evidence="6">
    <location>
        <position position="1"/>
    </location>
</feature>
<feature type="region of interest" description="Disordered" evidence="4">
    <location>
        <begin position="475"/>
        <end position="514"/>
    </location>
</feature>
<dbReference type="PROSITE" id="PS50237">
    <property type="entry name" value="HECT"/>
    <property type="match status" value="1"/>
</dbReference>
<feature type="active site" description="Glycyl thioester intermediate" evidence="3">
    <location>
        <position position="412"/>
    </location>
</feature>
<sequence length="514" mass="57675">MSCEELLAAAVKKQKAFNQDLEDGAHVLLYPDAREINKIPGTDTPFTVQMYKEAIGKPFQRITFYLCTVEAFENKYLTAPDVVAELSAKLTNTSCSRFNINRANVWDGAIRGFKRASFDPSHQMLVKFTDDEGQTEDGVDTGGPKREFLTLLMECLRMRRIFDGPEDRKFLTFDNAAAKGEEYFHAGRMIATSIVHGGPGPRFLSETLYQHLTGMKNTNIEAIIEDITDDTMRASLLEISSAATLEEHASIDRNSSLLQTAGCLQYPDGVDGKKSIVKDFTQWYIIYRNHFAIQRFKDGLEALDVIHALEQHPSVFRAFMCSSVVELTSATLEEVFEVLHSSEKGSSRRHEETRVLGFWRDYLLEKEKQTGLLLGDILMFSTGLNTLPPSGIQPRPQLVFHQTSRFPIGRTCSNTIEIPMSSTYEQFESNMDFGIKFAWFWTLLKAGITIYTLAISQHKTPRSRVALDHSFFEGSQSVPGSGSSPHGLLVESRTNWPKSSCGTGNPQSVPPYLD</sequence>
<dbReference type="InterPro" id="IPR035983">
    <property type="entry name" value="Hect_E3_ubiquitin_ligase"/>
</dbReference>
<evidence type="ECO:0000313" key="6">
    <source>
        <dbReference type="EMBL" id="KAF3834437.1"/>
    </source>
</evidence>
<evidence type="ECO:0000256" key="1">
    <source>
        <dbReference type="ARBA" id="ARBA00022679"/>
    </source>
</evidence>
<keyword evidence="7" id="KW-1185">Reference proteome</keyword>
<dbReference type="Pfam" id="PF00632">
    <property type="entry name" value="HECT"/>
    <property type="match status" value="1"/>
</dbReference>
<dbReference type="GO" id="GO:0004842">
    <property type="term" value="F:ubiquitin-protein transferase activity"/>
    <property type="evidence" value="ECO:0007669"/>
    <property type="project" value="InterPro"/>
</dbReference>
<comment type="caution">
    <text evidence="6">The sequence shown here is derived from an EMBL/GenBank/DDBJ whole genome shotgun (WGS) entry which is preliminary data.</text>
</comment>
<keyword evidence="1" id="KW-0808">Transferase</keyword>
<keyword evidence="2 3" id="KW-0833">Ubl conjugation pathway</keyword>
<feature type="compositionally biased region" description="Polar residues" evidence="4">
    <location>
        <begin position="492"/>
        <end position="507"/>
    </location>
</feature>
<dbReference type="EMBL" id="JAAKFY010000026">
    <property type="protein sequence ID" value="KAF3834437.1"/>
    <property type="molecule type" value="Genomic_DNA"/>
</dbReference>
<gene>
    <name evidence="6" type="ORF">F7725_025641</name>
</gene>
<dbReference type="SUPFAM" id="SSF56204">
    <property type="entry name" value="Hect, E3 ligase catalytic domain"/>
    <property type="match status" value="1"/>
</dbReference>
<dbReference type="Proteomes" id="UP000518266">
    <property type="component" value="Unassembled WGS sequence"/>
</dbReference>
<feature type="domain" description="HECT" evidence="5">
    <location>
        <begin position="114"/>
        <end position="444"/>
    </location>
</feature>
<evidence type="ECO:0000256" key="4">
    <source>
        <dbReference type="SAM" id="MobiDB-lite"/>
    </source>
</evidence>
<dbReference type="InterPro" id="IPR000569">
    <property type="entry name" value="HECT_dom"/>
</dbReference>
<dbReference type="Gene3D" id="3.30.2410.10">
    <property type="entry name" value="Hect, E3 ligase catalytic domain"/>
    <property type="match status" value="1"/>
</dbReference>